<evidence type="ECO:0000256" key="1">
    <source>
        <dbReference type="SAM" id="MobiDB-lite"/>
    </source>
</evidence>
<organism evidence="2 3">
    <name type="scientific">Papilio xuthus</name>
    <name type="common">Asian swallowtail butterfly</name>
    <dbReference type="NCBI Taxonomy" id="66420"/>
    <lineage>
        <taxon>Eukaryota</taxon>
        <taxon>Metazoa</taxon>
        <taxon>Ecdysozoa</taxon>
        <taxon>Arthropoda</taxon>
        <taxon>Hexapoda</taxon>
        <taxon>Insecta</taxon>
        <taxon>Pterygota</taxon>
        <taxon>Neoptera</taxon>
        <taxon>Endopterygota</taxon>
        <taxon>Lepidoptera</taxon>
        <taxon>Glossata</taxon>
        <taxon>Ditrysia</taxon>
        <taxon>Papilionoidea</taxon>
        <taxon>Papilionidae</taxon>
        <taxon>Papilioninae</taxon>
        <taxon>Papilio</taxon>
    </lineage>
</organism>
<keyword evidence="3" id="KW-1185">Reference proteome</keyword>
<dbReference type="Proteomes" id="UP000053268">
    <property type="component" value="Unassembled WGS sequence"/>
</dbReference>
<name>A0A194PZR2_PAPXU</name>
<feature type="region of interest" description="Disordered" evidence="1">
    <location>
        <begin position="50"/>
        <end position="132"/>
    </location>
</feature>
<dbReference type="EMBL" id="KQ459582">
    <property type="protein sequence ID" value="KPI98811.1"/>
    <property type="molecule type" value="Genomic_DNA"/>
</dbReference>
<evidence type="ECO:0000313" key="2">
    <source>
        <dbReference type="EMBL" id="KPI98811.1"/>
    </source>
</evidence>
<gene>
    <name evidence="2" type="ORF">RR46_10129</name>
</gene>
<dbReference type="AlphaFoldDB" id="A0A194PZR2"/>
<sequence>MYNCRCGPHFARMGTLSCCSALPLVAGFWTETEQLRILFIMSFQPTREACARSTLPQSNPPTPDESSPPVHGEVSSHAGHKSLRASRNRPTRKACARSTLAHSNPPIPDQSTPPEHGEVSSVAGHKSLRAVV</sequence>
<evidence type="ECO:0000313" key="3">
    <source>
        <dbReference type="Proteomes" id="UP000053268"/>
    </source>
</evidence>
<protein>
    <submittedName>
        <fullName evidence="2">Uncharacterized protein</fullName>
    </submittedName>
</protein>
<feature type="compositionally biased region" description="Basic residues" evidence="1">
    <location>
        <begin position="78"/>
        <end position="95"/>
    </location>
</feature>
<proteinExistence type="predicted"/>
<reference evidence="2 3" key="1">
    <citation type="journal article" date="2015" name="Nat. Commun.">
        <title>Outbred genome sequencing and CRISPR/Cas9 gene editing in butterflies.</title>
        <authorList>
            <person name="Li X."/>
            <person name="Fan D."/>
            <person name="Zhang W."/>
            <person name="Liu G."/>
            <person name="Zhang L."/>
            <person name="Zhao L."/>
            <person name="Fang X."/>
            <person name="Chen L."/>
            <person name="Dong Y."/>
            <person name="Chen Y."/>
            <person name="Ding Y."/>
            <person name="Zhao R."/>
            <person name="Feng M."/>
            <person name="Zhu Y."/>
            <person name="Feng Y."/>
            <person name="Jiang X."/>
            <person name="Zhu D."/>
            <person name="Xiang H."/>
            <person name="Feng X."/>
            <person name="Li S."/>
            <person name="Wang J."/>
            <person name="Zhang G."/>
            <person name="Kronforst M.R."/>
            <person name="Wang W."/>
        </authorList>
    </citation>
    <scope>NUCLEOTIDE SEQUENCE [LARGE SCALE GENOMIC DNA]</scope>
    <source>
        <strain evidence="2">Ya'a_city_454_Px</strain>
        <tissue evidence="2">Whole body</tissue>
    </source>
</reference>
<accession>A0A194PZR2</accession>